<gene>
    <name evidence="2" type="ORF">V22_00120</name>
</gene>
<dbReference type="RefSeq" id="WP_145258628.1">
    <property type="nucleotide sequence ID" value="NZ_CP036316.1"/>
</dbReference>
<keyword evidence="3" id="KW-1185">Reference proteome</keyword>
<sequence>MRHDVRKAIIAAGRGAIQTAAILIVGLTGVTAQAQDYNFPPAPPADVPNYSGELLAGGVWATPLAEPIAVAQNAGISPEAFQHLAQTQAPPQGAVPTPTAEPSAPVKAPTPNSLDDSTITSSGPVFMAPETIVGGPAGAPMMSPGYGGSYGGSVGGAYGGGMGGFGAGTCGPGGCGISGYQMGNPCGGCGMTGSCGCMPESIYHGYGGGDRVGFGLGFDFVFLKPRFGRNDAFFMEDPTAGTGQNYALHHDFKTGWRVWAELVGDDDFGGRVRWFTFDQAAERYEYTANATSTYTVRLNDQFANPTNTGDIFVLPASAGDNIRVSGGLDVDVFDAEMSQRIRMNNWLFNVGGGFRYGKVTQDSNVTLSDAGGVIASSQSNNSFHGIGPVAFAEMRRPIGCSGLSILANVRGSMLYGDHKDSIVNFDSTAVTTTQQYHTNNQDLIPIAEMQLGVEWSVWLSNISVFSIQVAWETQTWFGTGNTRTRDDDLGFDGFTAAMALEW</sequence>
<feature type="compositionally biased region" description="Polar residues" evidence="1">
    <location>
        <begin position="110"/>
        <end position="120"/>
    </location>
</feature>
<organism evidence="2 3">
    <name type="scientific">Calycomorphotria hydatis</name>
    <dbReference type="NCBI Taxonomy" id="2528027"/>
    <lineage>
        <taxon>Bacteria</taxon>
        <taxon>Pseudomonadati</taxon>
        <taxon>Planctomycetota</taxon>
        <taxon>Planctomycetia</taxon>
        <taxon>Planctomycetales</taxon>
        <taxon>Planctomycetaceae</taxon>
        <taxon>Calycomorphotria</taxon>
    </lineage>
</organism>
<dbReference type="OrthoDB" id="271223at2"/>
<dbReference type="KEGG" id="chya:V22_00120"/>
<dbReference type="AlphaFoldDB" id="A0A517T357"/>
<reference evidence="2 3" key="1">
    <citation type="submission" date="2019-02" db="EMBL/GenBank/DDBJ databases">
        <title>Deep-cultivation of Planctomycetes and their phenomic and genomic characterization uncovers novel biology.</title>
        <authorList>
            <person name="Wiegand S."/>
            <person name="Jogler M."/>
            <person name="Boedeker C."/>
            <person name="Pinto D."/>
            <person name="Vollmers J."/>
            <person name="Rivas-Marin E."/>
            <person name="Kohn T."/>
            <person name="Peeters S.H."/>
            <person name="Heuer A."/>
            <person name="Rast P."/>
            <person name="Oberbeckmann S."/>
            <person name="Bunk B."/>
            <person name="Jeske O."/>
            <person name="Meyerdierks A."/>
            <person name="Storesund J.E."/>
            <person name="Kallscheuer N."/>
            <person name="Luecker S."/>
            <person name="Lage O.M."/>
            <person name="Pohl T."/>
            <person name="Merkel B.J."/>
            <person name="Hornburger P."/>
            <person name="Mueller R.-W."/>
            <person name="Bruemmer F."/>
            <person name="Labrenz M."/>
            <person name="Spormann A.M."/>
            <person name="Op den Camp H."/>
            <person name="Overmann J."/>
            <person name="Amann R."/>
            <person name="Jetten M.S.M."/>
            <person name="Mascher T."/>
            <person name="Medema M.H."/>
            <person name="Devos D.P."/>
            <person name="Kaster A.-K."/>
            <person name="Ovreas L."/>
            <person name="Rohde M."/>
            <person name="Galperin M.Y."/>
            <person name="Jogler C."/>
        </authorList>
    </citation>
    <scope>NUCLEOTIDE SEQUENCE [LARGE SCALE GENOMIC DNA]</scope>
    <source>
        <strain evidence="2 3">V22</strain>
    </source>
</reference>
<dbReference type="Proteomes" id="UP000319976">
    <property type="component" value="Chromosome"/>
</dbReference>
<evidence type="ECO:0000313" key="3">
    <source>
        <dbReference type="Proteomes" id="UP000319976"/>
    </source>
</evidence>
<dbReference type="Pfam" id="PF05150">
    <property type="entry name" value="Legionella_OMP"/>
    <property type="match status" value="1"/>
</dbReference>
<accession>A0A517T357</accession>
<protein>
    <submittedName>
        <fullName evidence="2">Uncharacterized protein</fullName>
    </submittedName>
</protein>
<dbReference type="EMBL" id="CP036316">
    <property type="protein sequence ID" value="QDT62814.1"/>
    <property type="molecule type" value="Genomic_DNA"/>
</dbReference>
<evidence type="ECO:0000313" key="2">
    <source>
        <dbReference type="EMBL" id="QDT62814.1"/>
    </source>
</evidence>
<evidence type="ECO:0000256" key="1">
    <source>
        <dbReference type="SAM" id="MobiDB-lite"/>
    </source>
</evidence>
<name>A0A517T357_9PLAN</name>
<dbReference type="InterPro" id="IPR007825">
    <property type="entry name" value="Major_OMP_Legionella"/>
</dbReference>
<feature type="region of interest" description="Disordered" evidence="1">
    <location>
        <begin position="87"/>
        <end position="120"/>
    </location>
</feature>
<proteinExistence type="predicted"/>